<dbReference type="Pfam" id="PF00941">
    <property type="entry name" value="FAD_binding_5"/>
    <property type="match status" value="1"/>
</dbReference>
<evidence type="ECO:0000313" key="9">
    <source>
        <dbReference type="Proteomes" id="UP001519538"/>
    </source>
</evidence>
<dbReference type="Gene3D" id="1.10.150.120">
    <property type="entry name" value="[2Fe-2S]-binding domain"/>
    <property type="match status" value="1"/>
</dbReference>
<organism evidence="8 9">
    <name type="scientific">Komagataeibacter oboediens</name>
    <dbReference type="NCBI Taxonomy" id="65958"/>
    <lineage>
        <taxon>Bacteria</taxon>
        <taxon>Pseudomonadati</taxon>
        <taxon>Pseudomonadota</taxon>
        <taxon>Alphaproteobacteria</taxon>
        <taxon>Acetobacterales</taxon>
        <taxon>Acetobacteraceae</taxon>
        <taxon>Komagataeibacter</taxon>
    </lineage>
</organism>
<evidence type="ECO:0000256" key="5">
    <source>
        <dbReference type="ARBA" id="ARBA00023004"/>
    </source>
</evidence>
<dbReference type="InterPro" id="IPR002888">
    <property type="entry name" value="2Fe-2S-bd"/>
</dbReference>
<gene>
    <name evidence="8" type="ORF">HNO79_15470</name>
</gene>
<dbReference type="GeneID" id="79189145"/>
<dbReference type="InterPro" id="IPR016169">
    <property type="entry name" value="FAD-bd_PCMH_sub2"/>
</dbReference>
<evidence type="ECO:0000259" key="6">
    <source>
        <dbReference type="PROSITE" id="PS51085"/>
    </source>
</evidence>
<dbReference type="PROSITE" id="PS51387">
    <property type="entry name" value="FAD_PCMH"/>
    <property type="match status" value="1"/>
</dbReference>
<dbReference type="Pfam" id="PF01799">
    <property type="entry name" value="Fer2_2"/>
    <property type="match status" value="1"/>
</dbReference>
<dbReference type="RefSeq" id="WP_214165806.1">
    <property type="nucleotide sequence ID" value="NZ_JABLUU010000025.1"/>
</dbReference>
<evidence type="ECO:0000256" key="1">
    <source>
        <dbReference type="ARBA" id="ARBA00022630"/>
    </source>
</evidence>
<evidence type="ECO:0000256" key="3">
    <source>
        <dbReference type="ARBA" id="ARBA00022827"/>
    </source>
</evidence>
<dbReference type="InterPro" id="IPR002346">
    <property type="entry name" value="Mopterin_DH_FAD-bd"/>
</dbReference>
<protein>
    <submittedName>
        <fullName evidence="8">2Fe-2S iron-sulfur cluster binding domain-containing protein</fullName>
    </submittedName>
</protein>
<dbReference type="Gene3D" id="3.10.20.30">
    <property type="match status" value="1"/>
</dbReference>
<dbReference type="SUPFAM" id="SSF47741">
    <property type="entry name" value="CO dehydrogenase ISP C-domain like"/>
    <property type="match status" value="1"/>
</dbReference>
<dbReference type="Proteomes" id="UP001519538">
    <property type="component" value="Unassembled WGS sequence"/>
</dbReference>
<dbReference type="PANTHER" id="PTHR42659:SF2">
    <property type="entry name" value="XANTHINE DEHYDROGENASE SUBUNIT C-RELATED"/>
    <property type="match status" value="1"/>
</dbReference>
<dbReference type="InterPro" id="IPR012675">
    <property type="entry name" value="Beta-grasp_dom_sf"/>
</dbReference>
<dbReference type="PANTHER" id="PTHR42659">
    <property type="entry name" value="XANTHINE DEHYDROGENASE SUBUNIT C-RELATED"/>
    <property type="match status" value="1"/>
</dbReference>
<feature type="domain" description="FAD-binding PCMH-type" evidence="7">
    <location>
        <begin position="143"/>
        <end position="321"/>
    </location>
</feature>
<dbReference type="Pfam" id="PF00111">
    <property type="entry name" value="Fer2"/>
    <property type="match status" value="1"/>
</dbReference>
<dbReference type="InterPro" id="IPR001041">
    <property type="entry name" value="2Fe-2S_ferredoxin-type"/>
</dbReference>
<dbReference type="CDD" id="cd00207">
    <property type="entry name" value="fer2"/>
    <property type="match status" value="1"/>
</dbReference>
<dbReference type="InterPro" id="IPR036318">
    <property type="entry name" value="FAD-bd_PCMH-like_sf"/>
</dbReference>
<dbReference type="InterPro" id="IPR006058">
    <property type="entry name" value="2Fe2S_fd_BS"/>
</dbReference>
<dbReference type="SUPFAM" id="SSF55447">
    <property type="entry name" value="CO dehydrogenase flavoprotein C-terminal domain-like"/>
    <property type="match status" value="1"/>
</dbReference>
<dbReference type="PROSITE" id="PS51085">
    <property type="entry name" value="2FE2S_FER_2"/>
    <property type="match status" value="1"/>
</dbReference>
<name>A0ABS5SSU9_9PROT</name>
<keyword evidence="4" id="KW-0560">Oxidoreductase</keyword>
<keyword evidence="9" id="KW-1185">Reference proteome</keyword>
<reference evidence="8 9" key="1">
    <citation type="journal article" date="2021" name="Astrobiology">
        <title>Bacterial Cellulose Retains Robustness but Its Synthesis Declines After Exposure to a Mars-Like Environment Simulated Outside the International Space Station.</title>
        <authorList>
            <person name="Orlovska I."/>
            <person name="Podolich O."/>
            <person name="Kukharenko O."/>
            <person name="Zaets I."/>
            <person name="Reva O."/>
            <person name="Khirunenko L."/>
            <person name="Zmejkoski D."/>
            <person name="Rogalsky S."/>
            <person name="Barh D."/>
            <person name="Tiwari S."/>
            <person name="Kumavath R."/>
            <person name="Goes-Neto A."/>
            <person name="Azevedo V."/>
            <person name="Brenig B."/>
            <person name="Ghosh P."/>
            <person name="de Vera J.P."/>
            <person name="Kozyrovska N."/>
        </authorList>
    </citation>
    <scope>NUCLEOTIDE SEQUENCE [LARGE SCALE GENOMIC DNA]</scope>
    <source>
        <strain evidence="8 9">IMBG 311</strain>
    </source>
</reference>
<dbReference type="SUPFAM" id="SSF54292">
    <property type="entry name" value="2Fe-2S ferredoxin-like"/>
    <property type="match status" value="1"/>
</dbReference>
<dbReference type="InterPro" id="IPR016166">
    <property type="entry name" value="FAD-bd_PCMH"/>
</dbReference>
<evidence type="ECO:0000256" key="2">
    <source>
        <dbReference type="ARBA" id="ARBA00022723"/>
    </source>
</evidence>
<dbReference type="SUPFAM" id="SSF56176">
    <property type="entry name" value="FAD-binding/transporter-associated domain-like"/>
    <property type="match status" value="1"/>
</dbReference>
<evidence type="ECO:0000256" key="4">
    <source>
        <dbReference type="ARBA" id="ARBA00023002"/>
    </source>
</evidence>
<evidence type="ECO:0000313" key="8">
    <source>
        <dbReference type="EMBL" id="MBT0676777.1"/>
    </source>
</evidence>
<dbReference type="InterPro" id="IPR036010">
    <property type="entry name" value="2Fe-2S_ferredoxin-like_sf"/>
</dbReference>
<keyword evidence="5" id="KW-0408">Iron</keyword>
<dbReference type="InterPro" id="IPR051312">
    <property type="entry name" value="Diverse_Substr_Oxidored"/>
</dbReference>
<sequence length="435" mass="45460">MITFQLNGAPVQIAHEGKTLLQVLRDDLHLSGAKLGCGEGECGACTVMVDGRPVCSCLVATQTLQGATVTTIESLAPTPDGSEICSALARTGGVQCGFCTPGIVMAWAGRHPDDTPDDALEGNLCRCTGYVKIRAALEQAPCLPQHRGTVSGKADLSLQDGLARLAQNPQLVPIAGGTDLVVRAGHDLGAHQLLSLERLDAPELHQVFWEDGNLVIGALMRWQDILHDPVIARFVPILRDVAHGVGSPQVRNAATIGGNVATASPAGDSLPALVALQARVRLIHHDGSREMPVAAFITGAGRTQRRAGELIAGFVIPAKCLGQPQAFTKVGPRRAQAISKLSLATVRVPDDPAGISFAFGAVGPVPMTCPKAHASLASGARDKAHLNAVTALAMSEITPIDDMRSTAAYRRRVAGNLLIRHCRVLFSPAAGRGDG</sequence>
<comment type="caution">
    <text evidence="8">The sequence shown here is derived from an EMBL/GenBank/DDBJ whole genome shotgun (WGS) entry which is preliminary data.</text>
</comment>
<dbReference type="InterPro" id="IPR036884">
    <property type="entry name" value="2Fe-2S-bd_dom_sf"/>
</dbReference>
<dbReference type="InterPro" id="IPR005107">
    <property type="entry name" value="CO_DH_flav_C"/>
</dbReference>
<dbReference type="EMBL" id="JABLUU010000025">
    <property type="protein sequence ID" value="MBT0676777.1"/>
    <property type="molecule type" value="Genomic_DNA"/>
</dbReference>
<feature type="domain" description="2Fe-2S ferredoxin-type" evidence="6">
    <location>
        <begin position="1"/>
        <end position="75"/>
    </location>
</feature>
<evidence type="ECO:0000259" key="7">
    <source>
        <dbReference type="PROSITE" id="PS51387"/>
    </source>
</evidence>
<dbReference type="InterPro" id="IPR036683">
    <property type="entry name" value="CO_DH_flav_C_dom_sf"/>
</dbReference>
<accession>A0ABS5SSU9</accession>
<dbReference type="Gene3D" id="3.30.465.10">
    <property type="match status" value="1"/>
</dbReference>
<keyword evidence="2" id="KW-0479">Metal-binding</keyword>
<dbReference type="Gene3D" id="3.30.390.50">
    <property type="entry name" value="CO dehydrogenase flavoprotein, C-terminal domain"/>
    <property type="match status" value="1"/>
</dbReference>
<keyword evidence="3" id="KW-0274">FAD</keyword>
<dbReference type="SMART" id="SM01092">
    <property type="entry name" value="CO_deh_flav_C"/>
    <property type="match status" value="1"/>
</dbReference>
<proteinExistence type="predicted"/>
<dbReference type="PROSITE" id="PS00197">
    <property type="entry name" value="2FE2S_FER_1"/>
    <property type="match status" value="1"/>
</dbReference>
<dbReference type="Pfam" id="PF03450">
    <property type="entry name" value="CO_deh_flav_C"/>
    <property type="match status" value="1"/>
</dbReference>
<keyword evidence="1" id="KW-0285">Flavoprotein</keyword>